<feature type="domain" description="Metallo-beta-lactamase" evidence="2">
    <location>
        <begin position="105"/>
        <end position="299"/>
    </location>
</feature>
<dbReference type="CDD" id="cd07724">
    <property type="entry name" value="POD-like_MBL-fold"/>
    <property type="match status" value="1"/>
</dbReference>
<reference evidence="3" key="2">
    <citation type="submission" date="2023-05" db="EMBL/GenBank/DDBJ databases">
        <authorList>
            <consortium name="Lawrence Berkeley National Laboratory"/>
            <person name="Steindorff A."/>
            <person name="Hensen N."/>
            <person name="Bonometti L."/>
            <person name="Westerberg I."/>
            <person name="Brannstrom I.O."/>
            <person name="Guillou S."/>
            <person name="Cros-Aarteil S."/>
            <person name="Calhoun S."/>
            <person name="Haridas S."/>
            <person name="Kuo A."/>
            <person name="Mondo S."/>
            <person name="Pangilinan J."/>
            <person name="Riley R."/>
            <person name="Labutti K."/>
            <person name="Andreopoulos B."/>
            <person name="Lipzen A."/>
            <person name="Chen C."/>
            <person name="Yanf M."/>
            <person name="Daum C."/>
            <person name="Ng V."/>
            <person name="Clum A."/>
            <person name="Ohm R."/>
            <person name="Martin F."/>
            <person name="Silar P."/>
            <person name="Natvig D."/>
            <person name="Lalanne C."/>
            <person name="Gautier V."/>
            <person name="Ament-Velasquez S.L."/>
            <person name="Kruys A."/>
            <person name="Hutchinson M.I."/>
            <person name="Powell A.J."/>
            <person name="Barry K."/>
            <person name="Miller A.N."/>
            <person name="Grigoriev I.V."/>
            <person name="Debuchy R."/>
            <person name="Gladieux P."/>
            <person name="Thoren M.H."/>
            <person name="Johannesson H."/>
        </authorList>
    </citation>
    <scope>NUCLEOTIDE SEQUENCE</scope>
    <source>
        <strain evidence="3">PSN309</strain>
    </source>
</reference>
<organism evidence="3 4">
    <name type="scientific">Podospora australis</name>
    <dbReference type="NCBI Taxonomy" id="1536484"/>
    <lineage>
        <taxon>Eukaryota</taxon>
        <taxon>Fungi</taxon>
        <taxon>Dikarya</taxon>
        <taxon>Ascomycota</taxon>
        <taxon>Pezizomycotina</taxon>
        <taxon>Sordariomycetes</taxon>
        <taxon>Sordariomycetidae</taxon>
        <taxon>Sordariales</taxon>
        <taxon>Podosporaceae</taxon>
        <taxon>Podospora</taxon>
    </lineage>
</organism>
<protein>
    <submittedName>
        <fullName evidence="3">Beta-lactamase hydrolase-like protein</fullName>
    </submittedName>
</protein>
<gene>
    <name evidence="3" type="ORF">QBC35DRAFT_518386</name>
</gene>
<dbReference type="InterPro" id="IPR001279">
    <property type="entry name" value="Metallo-B-lactamas"/>
</dbReference>
<dbReference type="InterPro" id="IPR044528">
    <property type="entry name" value="POD-like_MBL-fold"/>
</dbReference>
<comment type="caution">
    <text evidence="3">The sequence shown here is derived from an EMBL/GenBank/DDBJ whole genome shotgun (WGS) entry which is preliminary data.</text>
</comment>
<keyword evidence="4" id="KW-1185">Reference proteome</keyword>
<dbReference type="Proteomes" id="UP001302126">
    <property type="component" value="Unassembled WGS sequence"/>
</dbReference>
<dbReference type="AlphaFoldDB" id="A0AAN7ADH4"/>
<dbReference type="GO" id="GO:0006749">
    <property type="term" value="P:glutathione metabolic process"/>
    <property type="evidence" value="ECO:0007669"/>
    <property type="project" value="InterPro"/>
</dbReference>
<keyword evidence="3" id="KW-0378">Hydrolase</keyword>
<evidence type="ECO:0000259" key="2">
    <source>
        <dbReference type="SMART" id="SM00849"/>
    </source>
</evidence>
<dbReference type="EMBL" id="MU864570">
    <property type="protein sequence ID" value="KAK4183173.1"/>
    <property type="molecule type" value="Genomic_DNA"/>
</dbReference>
<dbReference type="InterPro" id="IPR051682">
    <property type="entry name" value="Mito_Persulfide_Diox"/>
</dbReference>
<accession>A0AAN7ADH4</accession>
<evidence type="ECO:0000256" key="1">
    <source>
        <dbReference type="ARBA" id="ARBA00022723"/>
    </source>
</evidence>
<dbReference type="Gene3D" id="3.60.15.10">
    <property type="entry name" value="Ribonuclease Z/Hydroxyacylglutathione hydrolase-like"/>
    <property type="match status" value="1"/>
</dbReference>
<evidence type="ECO:0000313" key="3">
    <source>
        <dbReference type="EMBL" id="KAK4183173.1"/>
    </source>
</evidence>
<dbReference type="GO" id="GO:0046872">
    <property type="term" value="F:metal ion binding"/>
    <property type="evidence" value="ECO:0007669"/>
    <property type="project" value="UniProtKB-KW"/>
</dbReference>
<name>A0AAN7ADH4_9PEZI</name>
<dbReference type="GO" id="GO:0050313">
    <property type="term" value="F:sulfur dioxygenase activity"/>
    <property type="evidence" value="ECO:0007669"/>
    <property type="project" value="InterPro"/>
</dbReference>
<dbReference type="Pfam" id="PF00753">
    <property type="entry name" value="Lactamase_B"/>
    <property type="match status" value="1"/>
</dbReference>
<dbReference type="FunFam" id="3.60.15.10:FF:000033">
    <property type="entry name" value="MBL fold metallo-hydrolase"/>
    <property type="match status" value="1"/>
</dbReference>
<dbReference type="SMART" id="SM00849">
    <property type="entry name" value="Lactamase_B"/>
    <property type="match status" value="1"/>
</dbReference>
<dbReference type="PANTHER" id="PTHR43084">
    <property type="entry name" value="PERSULFIDE DIOXYGENASE ETHE1"/>
    <property type="match status" value="1"/>
</dbReference>
<reference evidence="3" key="1">
    <citation type="journal article" date="2023" name="Mol. Phylogenet. Evol.">
        <title>Genome-scale phylogeny and comparative genomics of the fungal order Sordariales.</title>
        <authorList>
            <person name="Hensen N."/>
            <person name="Bonometti L."/>
            <person name="Westerberg I."/>
            <person name="Brannstrom I.O."/>
            <person name="Guillou S."/>
            <person name="Cros-Aarteil S."/>
            <person name="Calhoun S."/>
            <person name="Haridas S."/>
            <person name="Kuo A."/>
            <person name="Mondo S."/>
            <person name="Pangilinan J."/>
            <person name="Riley R."/>
            <person name="LaButti K."/>
            <person name="Andreopoulos B."/>
            <person name="Lipzen A."/>
            <person name="Chen C."/>
            <person name="Yan M."/>
            <person name="Daum C."/>
            <person name="Ng V."/>
            <person name="Clum A."/>
            <person name="Steindorff A."/>
            <person name="Ohm R.A."/>
            <person name="Martin F."/>
            <person name="Silar P."/>
            <person name="Natvig D.O."/>
            <person name="Lalanne C."/>
            <person name="Gautier V."/>
            <person name="Ament-Velasquez S.L."/>
            <person name="Kruys A."/>
            <person name="Hutchinson M.I."/>
            <person name="Powell A.J."/>
            <person name="Barry K."/>
            <person name="Miller A.N."/>
            <person name="Grigoriev I.V."/>
            <person name="Debuchy R."/>
            <person name="Gladieux P."/>
            <person name="Hiltunen Thoren M."/>
            <person name="Johannesson H."/>
        </authorList>
    </citation>
    <scope>NUCLEOTIDE SEQUENCE</scope>
    <source>
        <strain evidence="3">PSN309</strain>
    </source>
</reference>
<proteinExistence type="predicted"/>
<evidence type="ECO:0000313" key="4">
    <source>
        <dbReference type="Proteomes" id="UP001302126"/>
    </source>
</evidence>
<sequence length="386" mass="43012">MNAVQVQNCVKCALRCQPPTRLLLAPLFTAVLRIPTFNAPTQRQVSYQTRRCLSKVSSRRVTSTRQTVPRIQSPRHISSICRGYTTASTSPPEPTIHPVFEQRTGTFQYLVADPVTKVAVIIDPVLDYDKCTQTITTVTADALLSLVRAKGYKISRILETHAHADHLTASFYLQGQLAHEQGEQPPVCIGKRIGEVQSLFGGRYGIAAQEYEGVFDKLFDDHEEFFVGNLKAKAIHLPGHTPDHLGYKIGDNIFCGDSLFHVDIGTARCDFPGGSAHDLYQSARKVLSLPHHVKIWTGHDYPPEGKREPVPYVTVGGHKQLNRHVRDGVTEEEFVKMREERDSHLAAPRLLHESLQVNVRAGRLPKENEAGMRLLKVPVKVKGGVL</sequence>
<dbReference type="GO" id="GO:0016787">
    <property type="term" value="F:hydrolase activity"/>
    <property type="evidence" value="ECO:0007669"/>
    <property type="project" value="UniProtKB-KW"/>
</dbReference>
<dbReference type="PANTHER" id="PTHR43084:SF1">
    <property type="entry name" value="PERSULFIDE DIOXYGENASE ETHE1, MITOCHONDRIAL"/>
    <property type="match status" value="1"/>
</dbReference>
<dbReference type="GO" id="GO:0070813">
    <property type="term" value="P:hydrogen sulfide metabolic process"/>
    <property type="evidence" value="ECO:0007669"/>
    <property type="project" value="TreeGrafter"/>
</dbReference>
<keyword evidence="1" id="KW-0479">Metal-binding</keyword>
<dbReference type="InterPro" id="IPR036866">
    <property type="entry name" value="RibonucZ/Hydroxyglut_hydro"/>
</dbReference>
<dbReference type="SUPFAM" id="SSF56281">
    <property type="entry name" value="Metallo-hydrolase/oxidoreductase"/>
    <property type="match status" value="1"/>
</dbReference>